<evidence type="ECO:0000256" key="1">
    <source>
        <dbReference type="SAM" id="MobiDB-lite"/>
    </source>
</evidence>
<sequence length="506" mass="56436">MPPRTSLPRRAKTESRAMSASYSTQLSLPPARRTKLLHLPTETLDRIVEIAWPDLVCSGGLAPCRRLQGSYDRLRLESIGVDLERLDLFVAVHKGSPAISNHCRRLVIYCLPNDMDDQLKHLIRLLPNLQHLVFACNGVVASQISMLQPGIFLQPPHLPNLHTLSSPYSPFALPAPPPGTPTVLDLYPQVRCLHLGVRNLAYPHSHATAIWTVPPSINKTGCPSPTHLTELAISLSSPSWRMAHETARLPSDIMRRSPSLARLKLTDLPNVVMLSDLLDSLPSPSNLRYLHLSFELDLDPSGPASWYIVNEGDEDGVTVRVSLASTIRRLSGLVSLTLGTDCSCFDEEALDALRAREPLLRLELVEGYGAFEGPDAILDGLIALGPKAPKELCLEHEEDVEAMDGPTMADLLPDGEELELHDFPCEEEVFGDWVIPERLEDISDVYRAIVEHCRRRGIKLSGTVISSLAVMDRRDRAREEWEELRDDYFRKRGRWQKRPRFGAGAT</sequence>
<name>A0A061BIN7_RHOTO</name>
<proteinExistence type="predicted"/>
<dbReference type="AlphaFoldDB" id="A0A061BIN7"/>
<evidence type="ECO:0000313" key="2">
    <source>
        <dbReference type="EMBL" id="CDR49237.1"/>
    </source>
</evidence>
<dbReference type="EMBL" id="LK052959">
    <property type="protein sequence ID" value="CDR49237.1"/>
    <property type="molecule type" value="Genomic_DNA"/>
</dbReference>
<dbReference type="InterPro" id="IPR032675">
    <property type="entry name" value="LRR_dom_sf"/>
</dbReference>
<reference evidence="2" key="1">
    <citation type="journal article" date="2014" name="Genome Announc.">
        <title>Draft genome sequence of Rhodosporidium toruloides CECT1137, an oleaginous yeast of biotechnological interest.</title>
        <authorList>
            <person name="Morin N."/>
            <person name="Calcas X."/>
            <person name="Devillers H."/>
            <person name="Durrens P."/>
            <person name="Sherman D.J."/>
            <person name="Nicaud J.-M."/>
            <person name="Neuveglise C."/>
        </authorList>
    </citation>
    <scope>NUCLEOTIDE SEQUENCE</scope>
    <source>
        <strain evidence="2">CECT1137</strain>
    </source>
</reference>
<feature type="region of interest" description="Disordered" evidence="1">
    <location>
        <begin position="1"/>
        <end position="24"/>
    </location>
</feature>
<dbReference type="Gene3D" id="3.80.10.10">
    <property type="entry name" value="Ribonuclease Inhibitor"/>
    <property type="match status" value="1"/>
</dbReference>
<accession>A0A061BIN7</accession>
<organism evidence="2">
    <name type="scientific">Rhodotorula toruloides</name>
    <name type="common">Yeast</name>
    <name type="synonym">Rhodosporidium toruloides</name>
    <dbReference type="NCBI Taxonomy" id="5286"/>
    <lineage>
        <taxon>Eukaryota</taxon>
        <taxon>Fungi</taxon>
        <taxon>Dikarya</taxon>
        <taxon>Basidiomycota</taxon>
        <taxon>Pucciniomycotina</taxon>
        <taxon>Microbotryomycetes</taxon>
        <taxon>Sporidiobolales</taxon>
        <taxon>Sporidiobolaceae</taxon>
        <taxon>Rhodotorula</taxon>
    </lineage>
</organism>
<protein>
    <submittedName>
        <fullName evidence="2">RHTO0S24e01486g1_1</fullName>
    </submittedName>
</protein>
<gene>
    <name evidence="2" type="ORF">RHTO0S_24e01486g</name>
</gene>
<dbReference type="SUPFAM" id="SSF52047">
    <property type="entry name" value="RNI-like"/>
    <property type="match status" value="1"/>
</dbReference>